<evidence type="ECO:0000313" key="1">
    <source>
        <dbReference type="EMBL" id="CAG8835591.1"/>
    </source>
</evidence>
<feature type="non-terminal residue" evidence="1">
    <location>
        <position position="1"/>
    </location>
</feature>
<sequence length="52" mass="5968">MSLKTRQVLITVFDLLEGLPSLTENENSENAYIIHAISKILDPIFTYSKWTL</sequence>
<evidence type="ECO:0000313" key="2">
    <source>
        <dbReference type="Proteomes" id="UP000789901"/>
    </source>
</evidence>
<keyword evidence="2" id="KW-1185">Reference proteome</keyword>
<name>A0ABN7WMA2_GIGMA</name>
<proteinExistence type="predicted"/>
<accession>A0ABN7WMA2</accession>
<dbReference type="Proteomes" id="UP000789901">
    <property type="component" value="Unassembled WGS sequence"/>
</dbReference>
<organism evidence="1 2">
    <name type="scientific">Gigaspora margarita</name>
    <dbReference type="NCBI Taxonomy" id="4874"/>
    <lineage>
        <taxon>Eukaryota</taxon>
        <taxon>Fungi</taxon>
        <taxon>Fungi incertae sedis</taxon>
        <taxon>Mucoromycota</taxon>
        <taxon>Glomeromycotina</taxon>
        <taxon>Glomeromycetes</taxon>
        <taxon>Diversisporales</taxon>
        <taxon>Gigasporaceae</taxon>
        <taxon>Gigaspora</taxon>
    </lineage>
</organism>
<gene>
    <name evidence="1" type="ORF">GMARGA_LOCUS32653</name>
</gene>
<reference evidence="1 2" key="1">
    <citation type="submission" date="2021-06" db="EMBL/GenBank/DDBJ databases">
        <authorList>
            <person name="Kallberg Y."/>
            <person name="Tangrot J."/>
            <person name="Rosling A."/>
        </authorList>
    </citation>
    <scope>NUCLEOTIDE SEQUENCE [LARGE SCALE GENOMIC DNA]</scope>
    <source>
        <strain evidence="1 2">120-4 pot B 10/14</strain>
    </source>
</reference>
<protein>
    <submittedName>
        <fullName evidence="1">7254_t:CDS:1</fullName>
    </submittedName>
</protein>
<feature type="non-terminal residue" evidence="1">
    <location>
        <position position="52"/>
    </location>
</feature>
<dbReference type="EMBL" id="CAJVQB010051762">
    <property type="protein sequence ID" value="CAG8835591.1"/>
    <property type="molecule type" value="Genomic_DNA"/>
</dbReference>
<comment type="caution">
    <text evidence="1">The sequence shown here is derived from an EMBL/GenBank/DDBJ whole genome shotgun (WGS) entry which is preliminary data.</text>
</comment>